<evidence type="ECO:0000313" key="3">
    <source>
        <dbReference type="Proteomes" id="UP000029734"/>
    </source>
</evidence>
<feature type="transmembrane region" description="Helical" evidence="1">
    <location>
        <begin position="138"/>
        <end position="156"/>
    </location>
</feature>
<name>A0A098M4S2_9BACL</name>
<keyword evidence="1" id="KW-0472">Membrane</keyword>
<proteinExistence type="predicted"/>
<feature type="transmembrane region" description="Helical" evidence="1">
    <location>
        <begin position="198"/>
        <end position="219"/>
    </location>
</feature>
<feature type="transmembrane region" description="Helical" evidence="1">
    <location>
        <begin position="168"/>
        <end position="186"/>
    </location>
</feature>
<dbReference type="RefSeq" id="WP_036656533.1">
    <property type="nucleotide sequence ID" value="NZ_JQCR01000003.1"/>
</dbReference>
<accession>A0A098M4S2</accession>
<reference evidence="2 3" key="1">
    <citation type="submission" date="2014-08" db="EMBL/GenBank/DDBJ databases">
        <authorList>
            <person name="den Bakker H.C."/>
        </authorList>
    </citation>
    <scope>NUCLEOTIDE SEQUENCE [LARGE SCALE GENOMIC DNA]</scope>
    <source>
        <strain evidence="2 3">DSM 18334</strain>
    </source>
</reference>
<keyword evidence="1" id="KW-0812">Transmembrane</keyword>
<dbReference type="OrthoDB" id="2667063at2"/>
<keyword evidence="3" id="KW-1185">Reference proteome</keyword>
<protein>
    <submittedName>
        <fullName evidence="2">Uncharacterized protein</fullName>
    </submittedName>
</protein>
<sequence>MTPTKEEISQKINNISESANEYEDIGILLISRCRKLHTKLNKEPSMFSKIILPLITKENPDAHQIYLEKKLWDIKFEIDKLEVILHDHRDGKQSAHRRLSSQFSLQMTYFILILCIMMYSVMFVILDSDSPIKVNENLNVYLKYFLISVMGGLLYFLTNSVSVFSKSIMRLLVAMLIPVLFLGIVFKTGSNQSHTLDLTSTNVMLFLFGYSSNLITIILNKAISKIEEVFNVN</sequence>
<dbReference type="AlphaFoldDB" id="A0A098M4S2"/>
<dbReference type="EMBL" id="JQCR01000003">
    <property type="protein sequence ID" value="KGE17550.1"/>
    <property type="molecule type" value="Genomic_DNA"/>
</dbReference>
<feature type="transmembrane region" description="Helical" evidence="1">
    <location>
        <begin position="107"/>
        <end position="126"/>
    </location>
</feature>
<evidence type="ECO:0000256" key="1">
    <source>
        <dbReference type="SAM" id="Phobius"/>
    </source>
</evidence>
<comment type="caution">
    <text evidence="2">The sequence shown here is derived from an EMBL/GenBank/DDBJ whole genome shotgun (WGS) entry which is preliminary data.</text>
</comment>
<evidence type="ECO:0000313" key="2">
    <source>
        <dbReference type="EMBL" id="KGE17550.1"/>
    </source>
</evidence>
<dbReference type="Proteomes" id="UP000029734">
    <property type="component" value="Unassembled WGS sequence"/>
</dbReference>
<gene>
    <name evidence="2" type="ORF">PWYN_23405</name>
</gene>
<keyword evidence="1" id="KW-1133">Transmembrane helix</keyword>
<organism evidence="2 3">
    <name type="scientific">Paenibacillus wynnii</name>
    <dbReference type="NCBI Taxonomy" id="268407"/>
    <lineage>
        <taxon>Bacteria</taxon>
        <taxon>Bacillati</taxon>
        <taxon>Bacillota</taxon>
        <taxon>Bacilli</taxon>
        <taxon>Bacillales</taxon>
        <taxon>Paenibacillaceae</taxon>
        <taxon>Paenibacillus</taxon>
    </lineage>
</organism>
<reference evidence="2 3" key="2">
    <citation type="submission" date="2014-10" db="EMBL/GenBank/DDBJ databases">
        <title>Comparative genomics of the Paenibacillus odorifer group.</title>
        <authorList>
            <person name="Tsai Y.-C."/>
            <person name="Martin N."/>
            <person name="Korlach J."/>
            <person name="Wiedmann M."/>
        </authorList>
    </citation>
    <scope>NUCLEOTIDE SEQUENCE [LARGE SCALE GENOMIC DNA]</scope>
    <source>
        <strain evidence="2 3">DSM 18334</strain>
    </source>
</reference>